<gene>
    <name evidence="5" type="ORF">LGQ03_00405</name>
</gene>
<dbReference type="PANTHER" id="PTHR30502:SF0">
    <property type="entry name" value="PHOSPHOENOLPYRUVATE CARBOXYLASE FAMILY PROTEIN"/>
    <property type="match status" value="1"/>
</dbReference>
<feature type="domain" description="HpcH/HpaI aldolase/citrate lyase" evidence="4">
    <location>
        <begin position="18"/>
        <end position="243"/>
    </location>
</feature>
<keyword evidence="6" id="KW-1185">Reference proteome</keyword>
<reference evidence="5" key="1">
    <citation type="submission" date="2021-10" db="EMBL/GenBank/DDBJ databases">
        <title>Loktanella gaetbuli sp. nov., isolated from a tidal flat.</title>
        <authorList>
            <person name="Park S."/>
            <person name="Yoon J.-H."/>
        </authorList>
    </citation>
    <scope>NUCLEOTIDE SEQUENCE</scope>
    <source>
        <strain evidence="5">TSTF-M6</strain>
    </source>
</reference>
<protein>
    <submittedName>
        <fullName evidence="5">4-hydroxy-2-oxo-heptane-1,7-dioate aldolase</fullName>
    </submittedName>
</protein>
<dbReference type="SUPFAM" id="SSF51621">
    <property type="entry name" value="Phosphoenolpyruvate/pyruvate domain"/>
    <property type="match status" value="1"/>
</dbReference>
<sequence>MNLKPNAFLAAIRSGKPQIGIWVSLCHAGAAEVIAGAGFDWAVLDMEHAPTSLGDVMHQLQVFAGYATTPMVRPDWNDPVKVKRLLDLGAPALLFPMVQSEQEARAAVAACRYPPNGIRGFAGGTRANGYGRISDYLDRVEAETAIILQVESRQALADAVAIGTVEGVDGVFFGPADIAADLGLPGQPMAPAVWDGIRPAAAALMAAGVPVGTLVQDVTFARSLLADGFTFVACGIDATLLARASDNLLAGMRAP</sequence>
<organism evidence="5 6">
    <name type="scientific">Loktanella gaetbuli</name>
    <dbReference type="NCBI Taxonomy" id="2881335"/>
    <lineage>
        <taxon>Bacteria</taxon>
        <taxon>Pseudomonadati</taxon>
        <taxon>Pseudomonadota</taxon>
        <taxon>Alphaproteobacteria</taxon>
        <taxon>Rhodobacterales</taxon>
        <taxon>Roseobacteraceae</taxon>
        <taxon>Loktanella</taxon>
    </lineage>
</organism>
<dbReference type="InterPro" id="IPR015813">
    <property type="entry name" value="Pyrv/PenolPyrv_kinase-like_dom"/>
</dbReference>
<dbReference type="Pfam" id="PF03328">
    <property type="entry name" value="HpcH_HpaI"/>
    <property type="match status" value="1"/>
</dbReference>
<evidence type="ECO:0000256" key="3">
    <source>
        <dbReference type="ARBA" id="ARBA00023239"/>
    </source>
</evidence>
<evidence type="ECO:0000256" key="1">
    <source>
        <dbReference type="ARBA" id="ARBA00005568"/>
    </source>
</evidence>
<dbReference type="EMBL" id="JAJATZ010000001">
    <property type="protein sequence ID" value="MCB5197691.1"/>
    <property type="molecule type" value="Genomic_DNA"/>
</dbReference>
<comment type="caution">
    <text evidence="5">The sequence shown here is derived from an EMBL/GenBank/DDBJ whole genome shotgun (WGS) entry which is preliminary data.</text>
</comment>
<dbReference type="PANTHER" id="PTHR30502">
    <property type="entry name" value="2-KETO-3-DEOXY-L-RHAMNONATE ALDOLASE"/>
    <property type="match status" value="1"/>
</dbReference>
<dbReference type="Proteomes" id="UP001138961">
    <property type="component" value="Unassembled WGS sequence"/>
</dbReference>
<dbReference type="Gene3D" id="3.20.20.60">
    <property type="entry name" value="Phosphoenolpyruvate-binding domains"/>
    <property type="match status" value="1"/>
</dbReference>
<evidence type="ECO:0000313" key="5">
    <source>
        <dbReference type="EMBL" id="MCB5197691.1"/>
    </source>
</evidence>
<keyword evidence="3" id="KW-0456">Lyase</keyword>
<name>A0ABS8BQC3_9RHOB</name>
<dbReference type="InterPro" id="IPR005000">
    <property type="entry name" value="Aldolase/citrate-lyase_domain"/>
</dbReference>
<evidence type="ECO:0000313" key="6">
    <source>
        <dbReference type="Proteomes" id="UP001138961"/>
    </source>
</evidence>
<keyword evidence="2" id="KW-0479">Metal-binding</keyword>
<evidence type="ECO:0000256" key="2">
    <source>
        <dbReference type="ARBA" id="ARBA00022723"/>
    </source>
</evidence>
<accession>A0ABS8BQC3</accession>
<dbReference type="InterPro" id="IPR040442">
    <property type="entry name" value="Pyrv_kinase-like_dom_sf"/>
</dbReference>
<dbReference type="RefSeq" id="WP_226746810.1">
    <property type="nucleotide sequence ID" value="NZ_JAJATZ010000001.1"/>
</dbReference>
<proteinExistence type="inferred from homology"/>
<comment type="similarity">
    <text evidence="1">Belongs to the HpcH/HpaI aldolase family.</text>
</comment>
<dbReference type="InterPro" id="IPR050251">
    <property type="entry name" value="HpcH-HpaI_aldolase"/>
</dbReference>
<evidence type="ECO:0000259" key="4">
    <source>
        <dbReference type="Pfam" id="PF03328"/>
    </source>
</evidence>